<evidence type="ECO:0000313" key="1">
    <source>
        <dbReference type="EMBL" id="KAK9680517.1"/>
    </source>
</evidence>
<dbReference type="Proteomes" id="UP001458880">
    <property type="component" value="Unassembled WGS sequence"/>
</dbReference>
<name>A0AAW1HV03_POPJA</name>
<protein>
    <recommendedName>
        <fullName evidence="3">Endonuclease/exonuclease/phosphatase domain-containing protein</fullName>
    </recommendedName>
</protein>
<evidence type="ECO:0008006" key="3">
    <source>
        <dbReference type="Google" id="ProtNLM"/>
    </source>
</evidence>
<evidence type="ECO:0000313" key="2">
    <source>
        <dbReference type="Proteomes" id="UP001458880"/>
    </source>
</evidence>
<keyword evidence="2" id="KW-1185">Reference proteome</keyword>
<dbReference type="SUPFAM" id="SSF56219">
    <property type="entry name" value="DNase I-like"/>
    <property type="match status" value="1"/>
</dbReference>
<comment type="caution">
    <text evidence="1">The sequence shown here is derived from an EMBL/GenBank/DDBJ whole genome shotgun (WGS) entry which is preliminary data.</text>
</comment>
<proteinExistence type="predicted"/>
<gene>
    <name evidence="1" type="ORF">QE152_g39039</name>
</gene>
<accession>A0AAW1HV03</accession>
<dbReference type="Gene3D" id="3.60.10.10">
    <property type="entry name" value="Endonuclease/exonuclease/phosphatase"/>
    <property type="match status" value="1"/>
</dbReference>
<dbReference type="AlphaFoldDB" id="A0AAW1HV03"/>
<organism evidence="1 2">
    <name type="scientific">Popillia japonica</name>
    <name type="common">Japanese beetle</name>
    <dbReference type="NCBI Taxonomy" id="7064"/>
    <lineage>
        <taxon>Eukaryota</taxon>
        <taxon>Metazoa</taxon>
        <taxon>Ecdysozoa</taxon>
        <taxon>Arthropoda</taxon>
        <taxon>Hexapoda</taxon>
        <taxon>Insecta</taxon>
        <taxon>Pterygota</taxon>
        <taxon>Neoptera</taxon>
        <taxon>Endopterygota</taxon>
        <taxon>Coleoptera</taxon>
        <taxon>Polyphaga</taxon>
        <taxon>Scarabaeiformia</taxon>
        <taxon>Scarabaeidae</taxon>
        <taxon>Rutelinae</taxon>
        <taxon>Popillia</taxon>
    </lineage>
</organism>
<dbReference type="EMBL" id="JASPKY010000888">
    <property type="protein sequence ID" value="KAK9680517.1"/>
    <property type="molecule type" value="Genomic_DNA"/>
</dbReference>
<sequence>MDIICTTETWCTEEVIALPKEFEEYGTILSPAIKEKSLGRPSGGLAILYKKYIQIEVIEVNNLWILTEVQLDEMHFLLMVNYWKPNSDIDFCVEILNDTLNEMCEKYPNHTWIVGGDFNGRVGILNQYEQETLSANINPQRTTRDNIMNSRGKKLIGQQEII</sequence>
<reference evidence="1 2" key="1">
    <citation type="journal article" date="2024" name="BMC Genomics">
        <title>De novo assembly and annotation of Popillia japonica's genome with initial clues to its potential as an invasive pest.</title>
        <authorList>
            <person name="Cucini C."/>
            <person name="Boschi S."/>
            <person name="Funari R."/>
            <person name="Cardaioli E."/>
            <person name="Iannotti N."/>
            <person name="Marturano G."/>
            <person name="Paoli F."/>
            <person name="Bruttini M."/>
            <person name="Carapelli A."/>
            <person name="Frati F."/>
            <person name="Nardi F."/>
        </authorList>
    </citation>
    <scope>NUCLEOTIDE SEQUENCE [LARGE SCALE GENOMIC DNA]</scope>
    <source>
        <strain evidence="1">DMR45628</strain>
    </source>
</reference>
<dbReference type="InterPro" id="IPR036691">
    <property type="entry name" value="Endo/exonu/phosph_ase_sf"/>
</dbReference>